<proteinExistence type="predicted"/>
<keyword evidence="3" id="KW-1185">Reference proteome</keyword>
<feature type="coiled-coil region" evidence="1">
    <location>
        <begin position="43"/>
        <end position="73"/>
    </location>
</feature>
<evidence type="ECO:0000256" key="1">
    <source>
        <dbReference type="SAM" id="Coils"/>
    </source>
</evidence>
<evidence type="ECO:0000313" key="3">
    <source>
        <dbReference type="Proteomes" id="UP001164187"/>
    </source>
</evidence>
<dbReference type="EMBL" id="CP114052">
    <property type="protein sequence ID" value="WAW15824.1"/>
    <property type="molecule type" value="Genomic_DNA"/>
</dbReference>
<sequence>MKKFLLGSVFGAAVGVVGHKLYKEYELEIDEFIDEHIRTNRIKELEDMELDNLEELREELEDLLFEIDDIIDTKVEDYFEMYDNDDYSYEEEDYDDDVYIIPNELNE</sequence>
<dbReference type="Proteomes" id="UP001164187">
    <property type="component" value="Chromosome"/>
</dbReference>
<keyword evidence="1" id="KW-0175">Coiled coil</keyword>
<reference evidence="2" key="1">
    <citation type="submission" date="2022-12" db="EMBL/GenBank/DDBJ databases">
        <title>Peptostreptococcus.</title>
        <authorList>
            <person name="Lee S.H."/>
        </authorList>
    </citation>
    <scope>NUCLEOTIDE SEQUENCE</scope>
    <source>
        <strain evidence="2">CBA3647</strain>
    </source>
</reference>
<accession>A0ABY7JTK5</accession>
<dbReference type="RefSeq" id="WP_269312505.1">
    <property type="nucleotide sequence ID" value="NZ_CP114052.1"/>
</dbReference>
<evidence type="ECO:0008006" key="4">
    <source>
        <dbReference type="Google" id="ProtNLM"/>
    </source>
</evidence>
<name>A0ABY7JTK5_9FIRM</name>
<gene>
    <name evidence="2" type="ORF">O0R46_05050</name>
</gene>
<evidence type="ECO:0000313" key="2">
    <source>
        <dbReference type="EMBL" id="WAW15824.1"/>
    </source>
</evidence>
<protein>
    <recommendedName>
        <fullName evidence="4">Gas vesicle protein</fullName>
    </recommendedName>
</protein>
<organism evidence="2 3">
    <name type="scientific">Peptostreptococcus equinus</name>
    <dbReference type="NCBI Taxonomy" id="3003601"/>
    <lineage>
        <taxon>Bacteria</taxon>
        <taxon>Bacillati</taxon>
        <taxon>Bacillota</taxon>
        <taxon>Clostridia</taxon>
        <taxon>Peptostreptococcales</taxon>
        <taxon>Peptostreptococcaceae</taxon>
        <taxon>Peptostreptococcus</taxon>
    </lineage>
</organism>